<evidence type="ECO:0000313" key="2">
    <source>
        <dbReference type="Proteomes" id="UP001139494"/>
    </source>
</evidence>
<evidence type="ECO:0008006" key="3">
    <source>
        <dbReference type="Google" id="ProtNLM"/>
    </source>
</evidence>
<dbReference type="InterPro" id="IPR055984">
    <property type="entry name" value="DUF7562"/>
</dbReference>
<protein>
    <recommendedName>
        <fullName evidence="3">Small CPxCG-related zinc finger protein</fullName>
    </recommendedName>
</protein>
<dbReference type="EMBL" id="JAHLKM010000001">
    <property type="protein sequence ID" value="MCQ4332178.1"/>
    <property type="molecule type" value="Genomic_DNA"/>
</dbReference>
<reference evidence="1" key="1">
    <citation type="journal article" date="2023" name="Front. Microbiol.">
        <title>Genomic-based phylogenetic and metabolic analyses of the genus Natronomonas, and description of Natronomonas aquatica sp. nov.</title>
        <authorList>
            <person name="Garcia-Roldan A."/>
            <person name="Duran-Viseras A."/>
            <person name="de la Haba R.R."/>
            <person name="Corral P."/>
            <person name="Sanchez-Porro C."/>
            <person name="Ventosa A."/>
        </authorList>
    </citation>
    <scope>NUCLEOTIDE SEQUENCE</scope>
    <source>
        <strain evidence="1">F2-12</strain>
    </source>
</reference>
<keyword evidence="2" id="KW-1185">Reference proteome</keyword>
<sequence>MWRREDTDVTCIACGETLDRADAREYDKHGDRWNRREKTFEHLCKPCYRELCHQPREGLEALLVGLEGDPVTGREFVERYYEALEEGIEEPDGEDGRHDGKR</sequence>
<dbReference type="Proteomes" id="UP001139494">
    <property type="component" value="Unassembled WGS sequence"/>
</dbReference>
<evidence type="ECO:0000313" key="1">
    <source>
        <dbReference type="EMBL" id="MCQ4332178.1"/>
    </source>
</evidence>
<dbReference type="Pfam" id="PF24443">
    <property type="entry name" value="DUF7562"/>
    <property type="match status" value="1"/>
</dbReference>
<dbReference type="AlphaFoldDB" id="A0A9R1CQX6"/>
<proteinExistence type="predicted"/>
<gene>
    <name evidence="1" type="ORF">KM295_01475</name>
</gene>
<dbReference type="RefSeq" id="WP_256028096.1">
    <property type="nucleotide sequence ID" value="NZ_JAHLKM010000001.1"/>
</dbReference>
<organism evidence="1 2">
    <name type="scientific">Natronomonas aquatica</name>
    <dbReference type="NCBI Taxonomy" id="2841590"/>
    <lineage>
        <taxon>Archaea</taxon>
        <taxon>Methanobacteriati</taxon>
        <taxon>Methanobacteriota</taxon>
        <taxon>Stenosarchaea group</taxon>
        <taxon>Halobacteria</taxon>
        <taxon>Halobacteriales</taxon>
        <taxon>Natronomonadaceae</taxon>
        <taxon>Natronomonas</taxon>
    </lineage>
</organism>
<accession>A0A9R1CQX6</accession>
<name>A0A9R1CQX6_9EURY</name>
<comment type="caution">
    <text evidence="1">The sequence shown here is derived from an EMBL/GenBank/DDBJ whole genome shotgun (WGS) entry which is preliminary data.</text>
</comment>